<dbReference type="Proteomes" id="UP000241462">
    <property type="component" value="Unassembled WGS sequence"/>
</dbReference>
<protein>
    <recommendedName>
        <fullName evidence="1">DUF7905 domain-containing protein</fullName>
    </recommendedName>
</protein>
<dbReference type="InParanoid" id="A0A2T3ACL7"/>
<dbReference type="OrthoDB" id="5216603at2759"/>
<keyword evidence="3" id="KW-1185">Reference proteome</keyword>
<evidence type="ECO:0000259" key="1">
    <source>
        <dbReference type="Pfam" id="PF25482"/>
    </source>
</evidence>
<feature type="domain" description="DUF7905" evidence="1">
    <location>
        <begin position="197"/>
        <end position="527"/>
    </location>
</feature>
<proteinExistence type="predicted"/>
<evidence type="ECO:0000313" key="2">
    <source>
        <dbReference type="EMBL" id="PSR91940.1"/>
    </source>
</evidence>
<dbReference type="Pfam" id="PF25482">
    <property type="entry name" value="DUF7905"/>
    <property type="match status" value="1"/>
</dbReference>
<evidence type="ECO:0000313" key="3">
    <source>
        <dbReference type="Proteomes" id="UP000241462"/>
    </source>
</evidence>
<organism evidence="2 3">
    <name type="scientific">Coniella lustricola</name>
    <dbReference type="NCBI Taxonomy" id="2025994"/>
    <lineage>
        <taxon>Eukaryota</taxon>
        <taxon>Fungi</taxon>
        <taxon>Dikarya</taxon>
        <taxon>Ascomycota</taxon>
        <taxon>Pezizomycotina</taxon>
        <taxon>Sordariomycetes</taxon>
        <taxon>Sordariomycetidae</taxon>
        <taxon>Diaporthales</taxon>
        <taxon>Schizoparmaceae</taxon>
        <taxon>Coniella</taxon>
    </lineage>
</organism>
<name>A0A2T3ACL7_9PEZI</name>
<dbReference type="EMBL" id="KZ678413">
    <property type="protein sequence ID" value="PSR91940.1"/>
    <property type="molecule type" value="Genomic_DNA"/>
</dbReference>
<dbReference type="AlphaFoldDB" id="A0A2T3ACL7"/>
<reference evidence="2 3" key="1">
    <citation type="journal article" date="2018" name="Mycol. Prog.">
        <title>Coniella lustricola, a new species from submerged detritus.</title>
        <authorList>
            <person name="Raudabaugh D.B."/>
            <person name="Iturriaga T."/>
            <person name="Carver A."/>
            <person name="Mondo S."/>
            <person name="Pangilinan J."/>
            <person name="Lipzen A."/>
            <person name="He G."/>
            <person name="Amirebrahimi M."/>
            <person name="Grigoriev I.V."/>
            <person name="Miller A.N."/>
        </authorList>
    </citation>
    <scope>NUCLEOTIDE SEQUENCE [LARGE SCALE GENOMIC DNA]</scope>
    <source>
        <strain evidence="2 3">B22-T-1</strain>
    </source>
</reference>
<dbReference type="STRING" id="2025994.A0A2T3ACL7"/>
<sequence length="592" mass="66268">MASLILDLDETYASDVAKSRRTIPVEGAASQSSPGVESRPTTLDTAQGLTSFRHAVGEEKEILTLEFALPDINDNEGMIDPDDLMTRKLMNTIRDDFLVEINHDERNGYLCIQGTCFKNIHDAVKAIRELLASTAKDLVQRRTIVVNHSSPTSRDPIHLQSIEKLLGPQFGTGFRGVTEPRGSLLDFYEGSFDSLTAERFARHIRQAAAHINPLQGSLIMRVHLGSFVSLKRQKHKGRLVDRYATTAEFQAFLDQAASRGTVHVSHALGDESLNLKLRNRLYEAAKQAKEIQQLDGIEKQQRAHATSKTFKELEDLERQPVYKYLPFNSWHENIWEMKPTYCLIFFTANRRIEIDVTETATTNGTLFDAAAPRIFANHSGSAAVEVVVACPDKVFDWHVAVEADIAAHVVPEEYTTFVQSLKFSNAARATEYDFPAVAVPETALIAAKIENVACKVSWTFECRDSPYNLECSVYHEWTDDSLSRFLHRKRAPHQPPSIIHIDTAKQMPRPRKACGISLYGQTWSSELLELSPADRDFASKLVGIFFNGQLGQNPADLSRGFLGEIEFLLDIIGAEDIQSEQVEPEARAVTLL</sequence>
<dbReference type="InterPro" id="IPR057227">
    <property type="entry name" value="DUF7905"/>
</dbReference>
<accession>A0A2T3ACL7</accession>
<gene>
    <name evidence="2" type="ORF">BD289DRAFT_201829</name>
</gene>